<organism evidence="5 6">
    <name type="scientific">Rarobacter incanus</name>
    <dbReference type="NCBI Taxonomy" id="153494"/>
    <lineage>
        <taxon>Bacteria</taxon>
        <taxon>Bacillati</taxon>
        <taxon>Actinomycetota</taxon>
        <taxon>Actinomycetes</taxon>
        <taxon>Micrococcales</taxon>
        <taxon>Rarobacteraceae</taxon>
        <taxon>Rarobacter</taxon>
    </lineage>
</organism>
<proteinExistence type="predicted"/>
<dbReference type="PROSITE" id="PS52050">
    <property type="entry name" value="WYL"/>
    <property type="match status" value="1"/>
</dbReference>
<dbReference type="PIRSF" id="PIRSF016838">
    <property type="entry name" value="PafC"/>
    <property type="match status" value="1"/>
</dbReference>
<sequence>MAETSSQRLVRLISMLAYLNNAGQVPMSHLAQRFGTTPAQIKKDINFLWLSGRPGGMPDDLIDFDSDDFDRGIATLREAQDAHTTFGLSDREVLALSASLQALRATVQQVGIDGPVAALFDDTNEALLRTEPDAENGVDVQWFNAVEPGIFDLVRQAVRDGHRIEIDYTSLSDQTTTRTIEPLRITSESGRTYVEAWCLAAGGARRFRLDRIGSVTPLREPNEHATGELGDSIVGGFNFDESAISVRLTLTSQARAVAEQVRLDALTEHGDGTFTVEFRTSDREWLTGLLLQHADRLVAVDPPQLQEDAARRARRALAHYTERYAFAAAGERDPATDEHDPAAADGTRVEPIG</sequence>
<evidence type="ECO:0000256" key="1">
    <source>
        <dbReference type="SAM" id="MobiDB-lite"/>
    </source>
</evidence>
<comment type="caution">
    <text evidence="5">The sequence shown here is derived from an EMBL/GenBank/DDBJ whole genome shotgun (WGS) entry which is preliminary data.</text>
</comment>
<dbReference type="InterPro" id="IPR043839">
    <property type="entry name" value="PafC_HTH"/>
</dbReference>
<evidence type="ECO:0000259" key="2">
    <source>
        <dbReference type="Pfam" id="PF13280"/>
    </source>
</evidence>
<dbReference type="Pfam" id="PF13280">
    <property type="entry name" value="WYL"/>
    <property type="match status" value="1"/>
</dbReference>
<dbReference type="InterPro" id="IPR028349">
    <property type="entry name" value="PafC-like"/>
</dbReference>
<keyword evidence="5" id="KW-0647">Proteasome</keyword>
<dbReference type="AlphaFoldDB" id="A0A542SM25"/>
<dbReference type="EMBL" id="VFNV01000001">
    <property type="protein sequence ID" value="TQK75679.1"/>
    <property type="molecule type" value="Genomic_DNA"/>
</dbReference>
<feature type="region of interest" description="Disordered" evidence="1">
    <location>
        <begin position="328"/>
        <end position="353"/>
    </location>
</feature>
<dbReference type="InterPro" id="IPR026881">
    <property type="entry name" value="WYL_dom"/>
</dbReference>
<name>A0A542SM25_9MICO</name>
<dbReference type="InterPro" id="IPR057727">
    <property type="entry name" value="WCX_dom"/>
</dbReference>
<protein>
    <submittedName>
        <fullName evidence="5">Proteasome accessory factor C</fullName>
    </submittedName>
</protein>
<keyword evidence="6" id="KW-1185">Reference proteome</keyword>
<evidence type="ECO:0000313" key="6">
    <source>
        <dbReference type="Proteomes" id="UP000316181"/>
    </source>
</evidence>
<dbReference type="Pfam" id="PF25583">
    <property type="entry name" value="WCX"/>
    <property type="match status" value="1"/>
</dbReference>
<feature type="domain" description="PafC HTH" evidence="3">
    <location>
        <begin position="7"/>
        <end position="109"/>
    </location>
</feature>
<dbReference type="GO" id="GO:0000502">
    <property type="term" value="C:proteasome complex"/>
    <property type="evidence" value="ECO:0007669"/>
    <property type="project" value="UniProtKB-KW"/>
</dbReference>
<accession>A0A542SM25</accession>
<feature type="domain" description="WYL" evidence="2">
    <location>
        <begin position="150"/>
        <end position="216"/>
    </location>
</feature>
<feature type="domain" description="WCX" evidence="4">
    <location>
        <begin position="244"/>
        <end position="317"/>
    </location>
</feature>
<dbReference type="OrthoDB" id="3268930at2"/>
<dbReference type="InterPro" id="IPR051534">
    <property type="entry name" value="CBASS_pafABC_assoc_protein"/>
</dbReference>
<dbReference type="PANTHER" id="PTHR34580">
    <property type="match status" value="1"/>
</dbReference>
<dbReference type="Proteomes" id="UP000316181">
    <property type="component" value="Unassembled WGS sequence"/>
</dbReference>
<evidence type="ECO:0000259" key="4">
    <source>
        <dbReference type="Pfam" id="PF25583"/>
    </source>
</evidence>
<evidence type="ECO:0000259" key="3">
    <source>
        <dbReference type="Pfam" id="PF19187"/>
    </source>
</evidence>
<dbReference type="PANTHER" id="PTHR34580:SF1">
    <property type="entry name" value="PROTEIN PAFC"/>
    <property type="match status" value="1"/>
</dbReference>
<feature type="compositionally biased region" description="Basic and acidic residues" evidence="1">
    <location>
        <begin position="330"/>
        <end position="342"/>
    </location>
</feature>
<gene>
    <name evidence="5" type="ORF">FB389_0311</name>
</gene>
<dbReference type="Pfam" id="PF19187">
    <property type="entry name" value="HTH_PafC"/>
    <property type="match status" value="1"/>
</dbReference>
<reference evidence="5 6" key="1">
    <citation type="submission" date="2019-06" db="EMBL/GenBank/DDBJ databases">
        <title>Sequencing the genomes of 1000 actinobacteria strains.</title>
        <authorList>
            <person name="Klenk H.-P."/>
        </authorList>
    </citation>
    <scope>NUCLEOTIDE SEQUENCE [LARGE SCALE GENOMIC DNA]</scope>
    <source>
        <strain evidence="5 6">DSM 10596</strain>
    </source>
</reference>
<dbReference type="RefSeq" id="WP_142111054.1">
    <property type="nucleotide sequence ID" value="NZ_BAAATB010000003.1"/>
</dbReference>
<evidence type="ECO:0000313" key="5">
    <source>
        <dbReference type="EMBL" id="TQK75679.1"/>
    </source>
</evidence>